<dbReference type="RefSeq" id="WP_109358660.1">
    <property type="nucleotide sequence ID" value="NZ_QFRJ01000002.1"/>
</dbReference>
<dbReference type="PANTHER" id="PTHR32322:SF2">
    <property type="entry name" value="EAMA DOMAIN-CONTAINING PROTEIN"/>
    <property type="match status" value="1"/>
</dbReference>
<feature type="domain" description="EamA" evidence="7">
    <location>
        <begin position="153"/>
        <end position="287"/>
    </location>
</feature>
<dbReference type="PANTHER" id="PTHR32322">
    <property type="entry name" value="INNER MEMBRANE TRANSPORTER"/>
    <property type="match status" value="1"/>
</dbReference>
<dbReference type="AlphaFoldDB" id="A0A2U2XFH4"/>
<evidence type="ECO:0000256" key="5">
    <source>
        <dbReference type="ARBA" id="ARBA00023136"/>
    </source>
</evidence>
<keyword evidence="5 6" id="KW-0472">Membrane</keyword>
<comment type="caution">
    <text evidence="8">The sequence shown here is derived from an EMBL/GenBank/DDBJ whole genome shotgun (WGS) entry which is preliminary data.</text>
</comment>
<dbReference type="SUPFAM" id="SSF103481">
    <property type="entry name" value="Multidrug resistance efflux transporter EmrE"/>
    <property type="match status" value="2"/>
</dbReference>
<feature type="transmembrane region" description="Helical" evidence="6">
    <location>
        <begin position="124"/>
        <end position="140"/>
    </location>
</feature>
<feature type="transmembrane region" description="Helical" evidence="6">
    <location>
        <begin position="245"/>
        <end position="264"/>
    </location>
</feature>
<feature type="transmembrane region" description="Helical" evidence="6">
    <location>
        <begin position="9"/>
        <end position="26"/>
    </location>
</feature>
<comment type="similarity">
    <text evidence="2">Belongs to the EamA transporter family.</text>
</comment>
<dbReference type="EMBL" id="QFRJ01000002">
    <property type="protein sequence ID" value="PWH86548.1"/>
    <property type="molecule type" value="Genomic_DNA"/>
</dbReference>
<evidence type="ECO:0000313" key="8">
    <source>
        <dbReference type="EMBL" id="PWH86548.1"/>
    </source>
</evidence>
<feature type="transmembrane region" description="Helical" evidence="6">
    <location>
        <begin position="270"/>
        <end position="287"/>
    </location>
</feature>
<dbReference type="OrthoDB" id="1117213at2"/>
<feature type="transmembrane region" description="Helical" evidence="6">
    <location>
        <begin position="182"/>
        <end position="204"/>
    </location>
</feature>
<dbReference type="GO" id="GO:0016020">
    <property type="term" value="C:membrane"/>
    <property type="evidence" value="ECO:0007669"/>
    <property type="project" value="UniProtKB-SubCell"/>
</dbReference>
<keyword evidence="3 6" id="KW-0812">Transmembrane</keyword>
<comment type="subcellular location">
    <subcellularLocation>
        <location evidence="1">Membrane</location>
        <topology evidence="1">Multi-pass membrane protein</topology>
    </subcellularLocation>
</comment>
<feature type="domain" description="EamA" evidence="7">
    <location>
        <begin position="10"/>
        <end position="137"/>
    </location>
</feature>
<keyword evidence="4 6" id="KW-1133">Transmembrane helix</keyword>
<proteinExistence type="inferred from homology"/>
<dbReference type="Pfam" id="PF00892">
    <property type="entry name" value="EamA"/>
    <property type="match status" value="2"/>
</dbReference>
<protein>
    <submittedName>
        <fullName evidence="8">EamA family transporter</fullName>
    </submittedName>
</protein>
<evidence type="ECO:0000256" key="2">
    <source>
        <dbReference type="ARBA" id="ARBA00007362"/>
    </source>
</evidence>
<feature type="transmembrane region" description="Helical" evidence="6">
    <location>
        <begin position="216"/>
        <end position="238"/>
    </location>
</feature>
<organism evidence="8 9">
    <name type="scientific">Brumimicrobium oceani</name>
    <dbReference type="NCBI Taxonomy" id="2100725"/>
    <lineage>
        <taxon>Bacteria</taxon>
        <taxon>Pseudomonadati</taxon>
        <taxon>Bacteroidota</taxon>
        <taxon>Flavobacteriia</taxon>
        <taxon>Flavobacteriales</taxon>
        <taxon>Crocinitomicaceae</taxon>
        <taxon>Brumimicrobium</taxon>
    </lineage>
</organism>
<evidence type="ECO:0000256" key="6">
    <source>
        <dbReference type="SAM" id="Phobius"/>
    </source>
</evidence>
<name>A0A2U2XFH4_9FLAO</name>
<sequence length="299" mass="33302">MKNIFGNRWFLLIILALTWGSSFIMIKKSLLEFSPYEIGSLRVLISGIILSMIGIPVIRKMNRVTLFYVALAGLFGNFLPLYLFPMAQTHISSSLAGVLDSLVPIFVLILGFLFYGVKTQISQIFGAIIGFFGAATLMYFSESNTEETQIGYALMVVFATVCYAVAALIIKDKLSKLTSIELTASMFTLWAIPALVILLSSGFTKNHNFDYETLTAFGFVSILAIFGTTIAIVLYYKLIQDTSPIFASSVSYLLPIFAVMWGLIDGEKFSPWYIFSGVLILIGVYLIREKKKKPKMVPR</sequence>
<feature type="transmembrane region" description="Helical" evidence="6">
    <location>
        <begin position="152"/>
        <end position="170"/>
    </location>
</feature>
<gene>
    <name evidence="8" type="ORF">DIT68_04745</name>
</gene>
<evidence type="ECO:0000256" key="3">
    <source>
        <dbReference type="ARBA" id="ARBA00022692"/>
    </source>
</evidence>
<reference evidence="8 9" key="2">
    <citation type="submission" date="2018-05" db="EMBL/GenBank/DDBJ databases">
        <authorList>
            <person name="Lanie J.A."/>
            <person name="Ng W.-L."/>
            <person name="Kazmierczak K.M."/>
            <person name="Andrzejewski T.M."/>
            <person name="Davidsen T.M."/>
            <person name="Wayne K.J."/>
            <person name="Tettelin H."/>
            <person name="Glass J.I."/>
            <person name="Rusch D."/>
            <person name="Podicherti R."/>
            <person name="Tsui H.-C.T."/>
            <person name="Winkler M.E."/>
        </authorList>
    </citation>
    <scope>NUCLEOTIDE SEQUENCE [LARGE SCALE GENOMIC DNA]</scope>
    <source>
        <strain evidence="8 9">C305</strain>
    </source>
</reference>
<keyword evidence="9" id="KW-1185">Reference proteome</keyword>
<dbReference type="InterPro" id="IPR000620">
    <property type="entry name" value="EamA_dom"/>
</dbReference>
<evidence type="ECO:0000256" key="1">
    <source>
        <dbReference type="ARBA" id="ARBA00004141"/>
    </source>
</evidence>
<evidence type="ECO:0000313" key="9">
    <source>
        <dbReference type="Proteomes" id="UP000245370"/>
    </source>
</evidence>
<dbReference type="Proteomes" id="UP000245370">
    <property type="component" value="Unassembled WGS sequence"/>
</dbReference>
<reference evidence="8 9" key="1">
    <citation type="submission" date="2018-05" db="EMBL/GenBank/DDBJ databases">
        <title>Brumimicrobium oceani sp. nov., isolated from coastal sediment.</title>
        <authorList>
            <person name="Kou Y."/>
        </authorList>
    </citation>
    <scope>NUCLEOTIDE SEQUENCE [LARGE SCALE GENOMIC DNA]</scope>
    <source>
        <strain evidence="8 9">C305</strain>
    </source>
</reference>
<feature type="transmembrane region" description="Helical" evidence="6">
    <location>
        <begin position="95"/>
        <end position="117"/>
    </location>
</feature>
<evidence type="ECO:0000259" key="7">
    <source>
        <dbReference type="Pfam" id="PF00892"/>
    </source>
</evidence>
<feature type="transmembrane region" description="Helical" evidence="6">
    <location>
        <begin position="65"/>
        <end position="83"/>
    </location>
</feature>
<dbReference type="InterPro" id="IPR037185">
    <property type="entry name" value="EmrE-like"/>
</dbReference>
<dbReference type="InterPro" id="IPR050638">
    <property type="entry name" value="AA-Vitamin_Transporters"/>
</dbReference>
<evidence type="ECO:0000256" key="4">
    <source>
        <dbReference type="ARBA" id="ARBA00022989"/>
    </source>
</evidence>
<feature type="transmembrane region" description="Helical" evidence="6">
    <location>
        <begin position="38"/>
        <end position="58"/>
    </location>
</feature>
<accession>A0A2U2XFH4</accession>